<keyword evidence="5" id="KW-1185">Reference proteome</keyword>
<dbReference type="InterPro" id="IPR017871">
    <property type="entry name" value="ABC_transporter-like_CS"/>
</dbReference>
<dbReference type="PANTHER" id="PTHR43158:SF2">
    <property type="entry name" value="SKFA PEPTIDE EXPORT ATP-BINDING PROTEIN SKFE"/>
    <property type="match status" value="1"/>
</dbReference>
<name>A0ABU3Z4M1_9EURY</name>
<protein>
    <submittedName>
        <fullName evidence="4">ATP-binding cassette domain-containing protein</fullName>
    </submittedName>
</protein>
<dbReference type="Proteomes" id="UP001273768">
    <property type="component" value="Unassembled WGS sequence"/>
</dbReference>
<dbReference type="InterPro" id="IPR003439">
    <property type="entry name" value="ABC_transporter-like_ATP-bd"/>
</dbReference>
<evidence type="ECO:0000259" key="3">
    <source>
        <dbReference type="PROSITE" id="PS50893"/>
    </source>
</evidence>
<keyword evidence="2 4" id="KW-0067">ATP-binding</keyword>
<dbReference type="InterPro" id="IPR027417">
    <property type="entry name" value="P-loop_NTPase"/>
</dbReference>
<dbReference type="EMBL" id="JABFFQ010000010">
    <property type="protein sequence ID" value="MDV4343726.1"/>
    <property type="molecule type" value="Genomic_DNA"/>
</dbReference>
<dbReference type="RefSeq" id="WP_317296907.1">
    <property type="nucleotide sequence ID" value="NZ_JABFFQ010000010.1"/>
</dbReference>
<accession>A0ABU3Z4M1</accession>
<evidence type="ECO:0000313" key="5">
    <source>
        <dbReference type="Proteomes" id="UP001273768"/>
    </source>
</evidence>
<gene>
    <name evidence="4" type="ORF">HL657_11225</name>
</gene>
<comment type="caution">
    <text evidence="4">The sequence shown here is derived from an EMBL/GenBank/DDBJ whole genome shotgun (WGS) entry which is preliminary data.</text>
</comment>
<organism evidence="4 5">
    <name type="scientific">Methanoculleus nereidis</name>
    <dbReference type="NCBI Taxonomy" id="2735141"/>
    <lineage>
        <taxon>Archaea</taxon>
        <taxon>Methanobacteriati</taxon>
        <taxon>Methanobacteriota</taxon>
        <taxon>Stenosarchaea group</taxon>
        <taxon>Methanomicrobia</taxon>
        <taxon>Methanomicrobiales</taxon>
        <taxon>Methanomicrobiaceae</taxon>
        <taxon>Methanoculleus</taxon>
    </lineage>
</organism>
<reference evidence="4 5" key="1">
    <citation type="submission" date="2020-05" db="EMBL/GenBank/DDBJ databases">
        <title>Isolation and characterization of methanoarchaea from a cold seep at offshore SW Taiwan.</title>
        <authorList>
            <person name="Chen Y.-W."/>
            <person name="Chen S.-C."/>
            <person name="Lai M.-C."/>
        </authorList>
    </citation>
    <scope>NUCLEOTIDE SEQUENCE [LARGE SCALE GENOMIC DNA]</scope>
    <source>
        <strain evidence="4 5">YWC-01</strain>
    </source>
</reference>
<dbReference type="PROSITE" id="PS00211">
    <property type="entry name" value="ABC_TRANSPORTER_1"/>
    <property type="match status" value="1"/>
</dbReference>
<dbReference type="Pfam" id="PF00005">
    <property type="entry name" value="ABC_tran"/>
    <property type="match status" value="1"/>
</dbReference>
<dbReference type="InterPro" id="IPR003593">
    <property type="entry name" value="AAA+_ATPase"/>
</dbReference>
<dbReference type="Gene3D" id="3.40.50.300">
    <property type="entry name" value="P-loop containing nucleotide triphosphate hydrolases"/>
    <property type="match status" value="1"/>
</dbReference>
<evidence type="ECO:0000313" key="4">
    <source>
        <dbReference type="EMBL" id="MDV4343726.1"/>
    </source>
</evidence>
<sequence length="272" mass="30152">MTDSAGGARPSPAPLIEFRNVSVVRDGHRLLDSVSLTIREGEHIAILGPNGAGKSSLIRAITREYYPSSPGPDVTFRFRGQNRWDAFDLRSHIGLVSGDLQQTFTRGISGREVVLSGFFSSIGLFLSHKVTDAMEHKTDEILEFLEVAHLADRPMTEISSGEARRLLIGRALVHDPGTLVLDEPTNSLDLHALHTFRKTLRKIARSGTGIILVTHNLHDIIPEISRVVLMRDGAVRMDGKKAEVLTDEAVGELFRVPVRVREEDDYYYATGY</sequence>
<evidence type="ECO:0000256" key="1">
    <source>
        <dbReference type="ARBA" id="ARBA00022741"/>
    </source>
</evidence>
<keyword evidence="1" id="KW-0547">Nucleotide-binding</keyword>
<evidence type="ECO:0000256" key="2">
    <source>
        <dbReference type="ARBA" id="ARBA00022840"/>
    </source>
</evidence>
<feature type="domain" description="ABC transporter" evidence="3">
    <location>
        <begin position="16"/>
        <end position="257"/>
    </location>
</feature>
<proteinExistence type="predicted"/>
<dbReference type="GO" id="GO:0005524">
    <property type="term" value="F:ATP binding"/>
    <property type="evidence" value="ECO:0007669"/>
    <property type="project" value="UniProtKB-KW"/>
</dbReference>
<dbReference type="PROSITE" id="PS50893">
    <property type="entry name" value="ABC_TRANSPORTER_2"/>
    <property type="match status" value="1"/>
</dbReference>
<dbReference type="SUPFAM" id="SSF52540">
    <property type="entry name" value="P-loop containing nucleoside triphosphate hydrolases"/>
    <property type="match status" value="1"/>
</dbReference>
<dbReference type="SMART" id="SM00382">
    <property type="entry name" value="AAA"/>
    <property type="match status" value="1"/>
</dbReference>
<dbReference type="PANTHER" id="PTHR43158">
    <property type="entry name" value="SKFA PEPTIDE EXPORT ATP-BINDING PROTEIN SKFE"/>
    <property type="match status" value="1"/>
</dbReference>